<feature type="non-terminal residue" evidence="2">
    <location>
        <position position="1"/>
    </location>
</feature>
<feature type="region of interest" description="Disordered" evidence="1">
    <location>
        <begin position="83"/>
        <end position="111"/>
    </location>
</feature>
<accession>A0AAD6AL92</accession>
<comment type="caution">
    <text evidence="2">The sequence shown here is derived from an EMBL/GenBank/DDBJ whole genome shotgun (WGS) entry which is preliminary data.</text>
</comment>
<keyword evidence="3" id="KW-1185">Reference proteome</keyword>
<evidence type="ECO:0000313" key="2">
    <source>
        <dbReference type="EMBL" id="KAJ4926732.1"/>
    </source>
</evidence>
<evidence type="ECO:0000256" key="1">
    <source>
        <dbReference type="SAM" id="MobiDB-lite"/>
    </source>
</evidence>
<proteinExistence type="predicted"/>
<dbReference type="Proteomes" id="UP001219934">
    <property type="component" value="Unassembled WGS sequence"/>
</dbReference>
<feature type="compositionally biased region" description="Polar residues" evidence="1">
    <location>
        <begin position="91"/>
        <end position="111"/>
    </location>
</feature>
<name>A0AAD6AL92_9TELE</name>
<evidence type="ECO:0000313" key="3">
    <source>
        <dbReference type="Proteomes" id="UP001219934"/>
    </source>
</evidence>
<dbReference type="AlphaFoldDB" id="A0AAD6AL92"/>
<reference evidence="2" key="1">
    <citation type="submission" date="2022-11" db="EMBL/GenBank/DDBJ databases">
        <title>Chromosome-level genome of Pogonophryne albipinna.</title>
        <authorList>
            <person name="Jo E."/>
        </authorList>
    </citation>
    <scope>NUCLEOTIDE SEQUENCE</scope>
    <source>
        <strain evidence="2">SGF0006</strain>
        <tissue evidence="2">Muscle</tissue>
    </source>
</reference>
<feature type="compositionally biased region" description="Basic residues" evidence="1">
    <location>
        <begin position="1"/>
        <end position="10"/>
    </location>
</feature>
<organism evidence="2 3">
    <name type="scientific">Pogonophryne albipinna</name>
    <dbReference type="NCBI Taxonomy" id="1090488"/>
    <lineage>
        <taxon>Eukaryota</taxon>
        <taxon>Metazoa</taxon>
        <taxon>Chordata</taxon>
        <taxon>Craniata</taxon>
        <taxon>Vertebrata</taxon>
        <taxon>Euteleostomi</taxon>
        <taxon>Actinopterygii</taxon>
        <taxon>Neopterygii</taxon>
        <taxon>Teleostei</taxon>
        <taxon>Neoteleostei</taxon>
        <taxon>Acanthomorphata</taxon>
        <taxon>Eupercaria</taxon>
        <taxon>Perciformes</taxon>
        <taxon>Notothenioidei</taxon>
        <taxon>Pogonophryne</taxon>
    </lineage>
</organism>
<dbReference type="EMBL" id="JAPTMU010000019">
    <property type="protein sequence ID" value="KAJ4926732.1"/>
    <property type="molecule type" value="Genomic_DNA"/>
</dbReference>
<gene>
    <name evidence="2" type="ORF">JOQ06_014479</name>
</gene>
<feature type="region of interest" description="Disordered" evidence="1">
    <location>
        <begin position="1"/>
        <end position="28"/>
    </location>
</feature>
<sequence>MTSTLRRRTQTHTLARSPKPPASSSCAPPTPPLFNWPLFTSTTIPVQLGKHTRTYVHTYIHILWPLADTMTLEEELFTRAAEQNRTDTARSTHLSIPDSSGRNMRAGSNSHAGKAVVDSNLDLAGLDYFYFPESHGERGRRGTILSERSFVRSADFYRRSTTDKRVLQSYVTRLYSQFMKSPAMASDAR</sequence>
<protein>
    <submittedName>
        <fullName evidence="2">Uncharacterized protein</fullName>
    </submittedName>
</protein>